<keyword evidence="2" id="KW-0378">Hydrolase</keyword>
<dbReference type="EMBL" id="CP025583">
    <property type="protein sequence ID" value="AUM75505.1"/>
    <property type="molecule type" value="Genomic_DNA"/>
</dbReference>
<feature type="domain" description="Thioesterase" evidence="3">
    <location>
        <begin position="61"/>
        <end position="135"/>
    </location>
</feature>
<dbReference type="FunFam" id="3.10.129.10:FF:000022">
    <property type="entry name" value="Phenylacetic acid degradation protein"/>
    <property type="match status" value="1"/>
</dbReference>
<gene>
    <name evidence="4" type="primary">paaD</name>
    <name evidence="4" type="ORF">CYR75_03445</name>
</gene>
<proteinExistence type="inferred from homology"/>
<evidence type="ECO:0000313" key="5">
    <source>
        <dbReference type="Proteomes" id="UP000234882"/>
    </source>
</evidence>
<dbReference type="PANTHER" id="PTHR42856:SF1">
    <property type="entry name" value="ACYL-COENZYME A THIOESTERASE PAAI"/>
    <property type="match status" value="1"/>
</dbReference>
<evidence type="ECO:0000256" key="1">
    <source>
        <dbReference type="ARBA" id="ARBA00008324"/>
    </source>
</evidence>
<evidence type="ECO:0000256" key="2">
    <source>
        <dbReference type="ARBA" id="ARBA00022801"/>
    </source>
</evidence>
<dbReference type="InterPro" id="IPR029069">
    <property type="entry name" value="HotDog_dom_sf"/>
</dbReference>
<comment type="similarity">
    <text evidence="1">Belongs to the thioesterase PaaI family.</text>
</comment>
<dbReference type="InterPro" id="IPR003736">
    <property type="entry name" value="PAAI_dom"/>
</dbReference>
<sequence>MNDQTMKDAARMTPQELAEASANAMWQDDHASQKMGMQIVSVAPGQAQLAMTVADWMANGHGNCHGGYLFSLADSAFAFACNTYNQITVGQHASMDYLAPVSVDDRLTATARETSRRGRSGIYDIEITNQHDVLVAVFRGLSRTVKGTHLPE</sequence>
<dbReference type="AlphaFoldDB" id="A0A2K9MLM0"/>
<dbReference type="SUPFAM" id="SSF54637">
    <property type="entry name" value="Thioesterase/thiol ester dehydrase-isomerase"/>
    <property type="match status" value="1"/>
</dbReference>
<dbReference type="NCBIfam" id="TIGR02286">
    <property type="entry name" value="PaaD"/>
    <property type="match status" value="1"/>
</dbReference>
<dbReference type="InterPro" id="IPR006683">
    <property type="entry name" value="Thioestr_dom"/>
</dbReference>
<dbReference type="OrthoDB" id="32575at2"/>
<accession>A0A2K9MLM0</accession>
<dbReference type="InterPro" id="IPR052723">
    <property type="entry name" value="Acyl-CoA_thioesterase_PaaI"/>
</dbReference>
<dbReference type="KEGG" id="paru:CYR75_03445"/>
<organism evidence="4 5">
    <name type="scientific">Paracoccus jeotgali</name>
    <dbReference type="NCBI Taxonomy" id="2065379"/>
    <lineage>
        <taxon>Bacteria</taxon>
        <taxon>Pseudomonadati</taxon>
        <taxon>Pseudomonadota</taxon>
        <taxon>Alphaproteobacteria</taxon>
        <taxon>Rhodobacterales</taxon>
        <taxon>Paracoccaceae</taxon>
        <taxon>Paracoccus</taxon>
    </lineage>
</organism>
<reference evidence="5" key="1">
    <citation type="submission" date="2017-12" db="EMBL/GenBank/DDBJ databases">
        <title>Genomic analysis of Paracoccus sp. CBA4604.</title>
        <authorList>
            <person name="Roh S.W."/>
            <person name="Kim J.Y."/>
            <person name="Kim J.S."/>
        </authorList>
    </citation>
    <scope>NUCLEOTIDE SEQUENCE [LARGE SCALE GENOMIC DNA]</scope>
    <source>
        <strain evidence="5">CBA4604</strain>
    </source>
</reference>
<keyword evidence="5" id="KW-1185">Reference proteome</keyword>
<dbReference type="InterPro" id="IPR011973">
    <property type="entry name" value="PaaD"/>
</dbReference>
<dbReference type="Proteomes" id="UP000234882">
    <property type="component" value="Chromosome"/>
</dbReference>
<dbReference type="Gene3D" id="3.10.129.10">
    <property type="entry name" value="Hotdog Thioesterase"/>
    <property type="match status" value="1"/>
</dbReference>
<protein>
    <submittedName>
        <fullName evidence="4">Phenylacetic acid degradation protein PaaD</fullName>
    </submittedName>
</protein>
<evidence type="ECO:0000259" key="3">
    <source>
        <dbReference type="Pfam" id="PF03061"/>
    </source>
</evidence>
<dbReference type="Pfam" id="PF03061">
    <property type="entry name" value="4HBT"/>
    <property type="match status" value="1"/>
</dbReference>
<evidence type="ECO:0000313" key="4">
    <source>
        <dbReference type="EMBL" id="AUM75505.1"/>
    </source>
</evidence>
<dbReference type="PANTHER" id="PTHR42856">
    <property type="entry name" value="ACYL-COENZYME A THIOESTERASE PAAI"/>
    <property type="match status" value="1"/>
</dbReference>
<dbReference type="GO" id="GO:0016289">
    <property type="term" value="F:acyl-CoA hydrolase activity"/>
    <property type="evidence" value="ECO:0007669"/>
    <property type="project" value="TreeGrafter"/>
</dbReference>
<dbReference type="CDD" id="cd03443">
    <property type="entry name" value="PaaI_thioesterase"/>
    <property type="match status" value="1"/>
</dbReference>
<name>A0A2K9MLM0_9RHOB</name>
<dbReference type="NCBIfam" id="TIGR00369">
    <property type="entry name" value="unchar_dom_1"/>
    <property type="match status" value="1"/>
</dbReference>